<dbReference type="NCBIfam" id="NF009688">
    <property type="entry name" value="PRK13209.1"/>
    <property type="match status" value="1"/>
</dbReference>
<sequence>MAQIGIYEKALPKDISWKERFELAKELGFSFIEMSIDETDERLARLDWSNETISQLRDDMFETGVRINSICLSGHRRFPFGSSNRDKQQKAKEMMTKAIQFAHKLSIKVIQIAGYDVYYEEKSMLSREAFIEGLKSSVKTASEYGVILSIEIMDDPFMNSITKFLEIKKQIHSPYLQVYPDLGNLSAWPENNPGVELERGIDCITSIHLKDTYPVTTKSAGQFRDVPFGQGCVDFLGLLKNLKRLEYDGTFLIEMWSEKSPDFKKEIETAKEYLYPKLKEAGYDVVA</sequence>
<feature type="domain" description="Xylose isomerase-like TIM barrel" evidence="3">
    <location>
        <begin position="21"/>
        <end position="269"/>
    </location>
</feature>
<dbReference type="Pfam" id="PF01261">
    <property type="entry name" value="AP_endonuc_2"/>
    <property type="match status" value="1"/>
</dbReference>
<reference evidence="4 5" key="1">
    <citation type="submission" date="2021-03" db="EMBL/GenBank/DDBJ databases">
        <title>Enterococcal diversity collection.</title>
        <authorList>
            <person name="Gilmore M.S."/>
            <person name="Schwartzman J."/>
            <person name="Van Tyne D."/>
            <person name="Martin M."/>
            <person name="Earl A.M."/>
            <person name="Manson A.L."/>
            <person name="Straub T."/>
            <person name="Salamzade R."/>
            <person name="Saavedra J."/>
            <person name="Lebreton F."/>
            <person name="Prichula J."/>
            <person name="Schaufler K."/>
            <person name="Gaca A."/>
            <person name="Sgardioli B."/>
            <person name="Wagenaar J."/>
            <person name="Strong T."/>
        </authorList>
    </citation>
    <scope>NUCLEOTIDE SEQUENCE [LARGE SCALE GENOMIC DNA]</scope>
    <source>
        <strain evidence="4 5">MJM16</strain>
    </source>
</reference>
<organism evidence="4 5">
    <name type="scientific">Candidatus Enterococcus murrayae</name>
    <dbReference type="NCBI Taxonomy" id="2815321"/>
    <lineage>
        <taxon>Bacteria</taxon>
        <taxon>Bacillati</taxon>
        <taxon>Bacillota</taxon>
        <taxon>Bacilli</taxon>
        <taxon>Lactobacillales</taxon>
        <taxon>Enterococcaceae</taxon>
        <taxon>Enterococcus</taxon>
    </lineage>
</organism>
<protein>
    <recommendedName>
        <fullName evidence="2">L-ribulose-5-phosphate 3-epimerase</fullName>
    </recommendedName>
</protein>
<dbReference type="PANTHER" id="PTHR43489">
    <property type="entry name" value="ISOMERASE"/>
    <property type="match status" value="1"/>
</dbReference>
<dbReference type="InterPro" id="IPR050417">
    <property type="entry name" value="Sugar_Epim/Isomerase"/>
</dbReference>
<evidence type="ECO:0000259" key="3">
    <source>
        <dbReference type="Pfam" id="PF01261"/>
    </source>
</evidence>
<accession>A0ABS3HGM9</accession>
<keyword evidence="1" id="KW-0413">Isomerase</keyword>
<dbReference type="InterPro" id="IPR036237">
    <property type="entry name" value="Xyl_isomerase-like_sf"/>
</dbReference>
<dbReference type="EMBL" id="JAFLVR010000021">
    <property type="protein sequence ID" value="MBO0452586.1"/>
    <property type="molecule type" value="Genomic_DNA"/>
</dbReference>
<dbReference type="PANTHER" id="PTHR43489:SF1">
    <property type="entry name" value="L-RIBULOSE-5-PHOSPHATE 3-EPIMERASE SGBU-RELATED"/>
    <property type="match status" value="1"/>
</dbReference>
<dbReference type="Proteomes" id="UP000664495">
    <property type="component" value="Unassembled WGS sequence"/>
</dbReference>
<comment type="caution">
    <text evidence="4">The sequence shown here is derived from an EMBL/GenBank/DDBJ whole genome shotgun (WGS) entry which is preliminary data.</text>
</comment>
<dbReference type="NCBIfam" id="TIGR00542">
    <property type="entry name" value="hxl6Piso_put"/>
    <property type="match status" value="1"/>
</dbReference>
<evidence type="ECO:0000313" key="4">
    <source>
        <dbReference type="EMBL" id="MBO0452586.1"/>
    </source>
</evidence>
<evidence type="ECO:0000256" key="1">
    <source>
        <dbReference type="ARBA" id="ARBA00023235"/>
    </source>
</evidence>
<name>A0ABS3HGM9_9ENTE</name>
<evidence type="ECO:0000313" key="5">
    <source>
        <dbReference type="Proteomes" id="UP000664495"/>
    </source>
</evidence>
<dbReference type="SUPFAM" id="SSF51658">
    <property type="entry name" value="Xylose isomerase-like"/>
    <property type="match status" value="1"/>
</dbReference>
<dbReference type="NCBIfam" id="NF009689">
    <property type="entry name" value="PRK13210.1"/>
    <property type="match status" value="1"/>
</dbReference>
<keyword evidence="5" id="KW-1185">Reference proteome</keyword>
<dbReference type="InterPro" id="IPR013022">
    <property type="entry name" value="Xyl_isomerase-like_TIM-brl"/>
</dbReference>
<dbReference type="RefSeq" id="WP_207108359.1">
    <property type="nucleotide sequence ID" value="NZ_JAFLVR010000021.1"/>
</dbReference>
<evidence type="ECO:0000256" key="2">
    <source>
        <dbReference type="NCBIfam" id="TIGR00542"/>
    </source>
</evidence>
<dbReference type="Gene3D" id="3.20.20.150">
    <property type="entry name" value="Divalent-metal-dependent TIM barrel enzymes"/>
    <property type="match status" value="1"/>
</dbReference>
<dbReference type="InterPro" id="IPR004560">
    <property type="entry name" value="L-Ru-5P_3-Epase"/>
</dbReference>
<gene>
    <name evidence="4" type="ORF">JZO85_09910</name>
</gene>
<proteinExistence type="predicted"/>